<keyword evidence="3" id="KW-1185">Reference proteome</keyword>
<evidence type="ECO:0000256" key="1">
    <source>
        <dbReference type="SAM" id="MobiDB-lite"/>
    </source>
</evidence>
<name>A0A1I6NPZ3_9CAUL</name>
<feature type="region of interest" description="Disordered" evidence="1">
    <location>
        <begin position="289"/>
        <end position="340"/>
    </location>
</feature>
<gene>
    <name evidence="2" type="ORF">SAMN05192570_0315</name>
</gene>
<protein>
    <submittedName>
        <fullName evidence="2">Uncharacterized protein</fullName>
    </submittedName>
</protein>
<sequence length="340" mass="38111">MHGEARRLRYVDQNARTPKRGCAHRIFDQPGQMLQRRRSCSQGCKFERIGIVSFAGGRYELHEITVGVPKSRPRRLARKLWEPLERLVRALEDGLKLLGRIGRERKAGCSDIDVAGHERRRRQTAPHQGFAEKVGRGSDEHGPSAEQPGMCECIQHCSHCSIGSGNSLASERRHQAPSFRCKRRPELKSLRMRLGFLVASLADKLIYTGAADPDFRIDVFAGLCRPTIDGSSRGSGLELLLQLCDEGAQRRADGSPHTDTYAEPVCIKRAVRDRRYACERAVCKATRGSRLRRRRSPGTTPRSGGRRRRWASSGRNRAPDESRSRRLRCGSSRPPGSAGR</sequence>
<feature type="compositionally biased region" description="Basic and acidic residues" evidence="1">
    <location>
        <begin position="133"/>
        <end position="143"/>
    </location>
</feature>
<dbReference type="AlphaFoldDB" id="A0A1I6NPZ3"/>
<accession>A0A1I6NPZ3</accession>
<proteinExistence type="predicted"/>
<evidence type="ECO:0000313" key="3">
    <source>
        <dbReference type="Proteomes" id="UP000198788"/>
    </source>
</evidence>
<dbReference type="Proteomes" id="UP000198788">
    <property type="component" value="Unassembled WGS sequence"/>
</dbReference>
<feature type="region of interest" description="Disordered" evidence="1">
    <location>
        <begin position="118"/>
        <end position="145"/>
    </location>
</feature>
<organism evidence="2 3">
    <name type="scientific">Brevundimonas viscosa</name>
    <dbReference type="NCBI Taxonomy" id="871741"/>
    <lineage>
        <taxon>Bacteria</taxon>
        <taxon>Pseudomonadati</taxon>
        <taxon>Pseudomonadota</taxon>
        <taxon>Alphaproteobacteria</taxon>
        <taxon>Caulobacterales</taxon>
        <taxon>Caulobacteraceae</taxon>
        <taxon>Brevundimonas</taxon>
    </lineage>
</organism>
<evidence type="ECO:0000313" key="2">
    <source>
        <dbReference type="EMBL" id="SFS29983.1"/>
    </source>
</evidence>
<dbReference type="EMBL" id="FOZV01000001">
    <property type="protein sequence ID" value="SFS29983.1"/>
    <property type="molecule type" value="Genomic_DNA"/>
</dbReference>
<reference evidence="3" key="1">
    <citation type="submission" date="2016-10" db="EMBL/GenBank/DDBJ databases">
        <authorList>
            <person name="Varghese N."/>
            <person name="Submissions S."/>
        </authorList>
    </citation>
    <scope>NUCLEOTIDE SEQUENCE [LARGE SCALE GENOMIC DNA]</scope>
    <source>
        <strain evidence="3">CGMCC 1.10683</strain>
    </source>
</reference>
<feature type="compositionally biased region" description="Low complexity" evidence="1">
    <location>
        <begin position="329"/>
        <end position="340"/>
    </location>
</feature>